<proteinExistence type="predicted"/>
<name>A0A9P8UN33_9PEZI</name>
<protein>
    <submittedName>
        <fullName evidence="2">Uncharacterized protein</fullName>
    </submittedName>
</protein>
<dbReference type="RefSeq" id="XP_045959450.1">
    <property type="nucleotide sequence ID" value="XM_046095616.1"/>
</dbReference>
<gene>
    <name evidence="2" type="ORF">BKA67DRAFT_228543</name>
</gene>
<dbReference type="GeneID" id="70124509"/>
<dbReference type="OrthoDB" id="4629699at2759"/>
<feature type="region of interest" description="Disordered" evidence="1">
    <location>
        <begin position="115"/>
        <end position="192"/>
    </location>
</feature>
<reference evidence="2" key="1">
    <citation type="journal article" date="2021" name="Nat. Commun.">
        <title>Genetic determinants of endophytism in the Arabidopsis root mycobiome.</title>
        <authorList>
            <person name="Mesny F."/>
            <person name="Miyauchi S."/>
            <person name="Thiergart T."/>
            <person name="Pickel B."/>
            <person name="Atanasova L."/>
            <person name="Karlsson M."/>
            <person name="Huettel B."/>
            <person name="Barry K.W."/>
            <person name="Haridas S."/>
            <person name="Chen C."/>
            <person name="Bauer D."/>
            <person name="Andreopoulos W."/>
            <person name="Pangilinan J."/>
            <person name="LaButti K."/>
            <person name="Riley R."/>
            <person name="Lipzen A."/>
            <person name="Clum A."/>
            <person name="Drula E."/>
            <person name="Henrissat B."/>
            <person name="Kohler A."/>
            <person name="Grigoriev I.V."/>
            <person name="Martin F.M."/>
            <person name="Hacquard S."/>
        </authorList>
    </citation>
    <scope>NUCLEOTIDE SEQUENCE</scope>
    <source>
        <strain evidence="2">MPI-SDFR-AT-0073</strain>
    </source>
</reference>
<feature type="compositionally biased region" description="Low complexity" evidence="1">
    <location>
        <begin position="154"/>
        <end position="164"/>
    </location>
</feature>
<evidence type="ECO:0000256" key="1">
    <source>
        <dbReference type="SAM" id="MobiDB-lite"/>
    </source>
</evidence>
<evidence type="ECO:0000313" key="2">
    <source>
        <dbReference type="EMBL" id="KAH6655185.1"/>
    </source>
</evidence>
<comment type="caution">
    <text evidence="2">The sequence shown here is derived from an EMBL/GenBank/DDBJ whole genome shotgun (WGS) entry which is preliminary data.</text>
</comment>
<organism evidence="2 3">
    <name type="scientific">Truncatella angustata</name>
    <dbReference type="NCBI Taxonomy" id="152316"/>
    <lineage>
        <taxon>Eukaryota</taxon>
        <taxon>Fungi</taxon>
        <taxon>Dikarya</taxon>
        <taxon>Ascomycota</taxon>
        <taxon>Pezizomycotina</taxon>
        <taxon>Sordariomycetes</taxon>
        <taxon>Xylariomycetidae</taxon>
        <taxon>Amphisphaeriales</taxon>
        <taxon>Sporocadaceae</taxon>
        <taxon>Truncatella</taxon>
    </lineage>
</organism>
<sequence>MCHGHPHSHKCQHTSVKWLYCPEGAFDPETGYESPCSNPIYSTPQPSNADCPLQNCHYKALRGSWTCCQCGYNTNSQGWCNGKDPRLGQPYSPVGGESTGWQTCGHGCCSKCMRNNSSSSSSPELVFSDGRKGKHRSRRGHNFEFVPVPSMHQGSSSSSSSGGSEYVVDVAYSKKSKSSSGKMKTQRRSHHH</sequence>
<dbReference type="EMBL" id="JAGPXC010000003">
    <property type="protein sequence ID" value="KAH6655185.1"/>
    <property type="molecule type" value="Genomic_DNA"/>
</dbReference>
<dbReference type="AlphaFoldDB" id="A0A9P8UN33"/>
<keyword evidence="3" id="KW-1185">Reference proteome</keyword>
<evidence type="ECO:0000313" key="3">
    <source>
        <dbReference type="Proteomes" id="UP000758603"/>
    </source>
</evidence>
<accession>A0A9P8UN33</accession>
<dbReference type="Proteomes" id="UP000758603">
    <property type="component" value="Unassembled WGS sequence"/>
</dbReference>